<dbReference type="EMBL" id="JAJVCN010000002">
    <property type="protein sequence ID" value="MCE7006368.1"/>
    <property type="molecule type" value="Genomic_DNA"/>
</dbReference>
<dbReference type="Pfam" id="PF00188">
    <property type="entry name" value="CAP"/>
    <property type="match status" value="1"/>
</dbReference>
<comment type="caution">
    <text evidence="2">The sequence shown here is derived from an EMBL/GenBank/DDBJ whole genome shotgun (WGS) entry which is preliminary data.</text>
</comment>
<gene>
    <name evidence="2" type="ORF">LWC34_26555</name>
</gene>
<feature type="domain" description="SCP" evidence="1">
    <location>
        <begin position="19"/>
        <end position="131"/>
    </location>
</feature>
<evidence type="ECO:0000259" key="1">
    <source>
        <dbReference type="Pfam" id="PF00188"/>
    </source>
</evidence>
<evidence type="ECO:0000313" key="2">
    <source>
        <dbReference type="EMBL" id="MCE7006368.1"/>
    </source>
</evidence>
<protein>
    <submittedName>
        <fullName evidence="2">CAP domain-containing protein</fullName>
    </submittedName>
</protein>
<dbReference type="Gene3D" id="3.40.33.10">
    <property type="entry name" value="CAP"/>
    <property type="match status" value="1"/>
</dbReference>
<keyword evidence="3" id="KW-1185">Reference proteome</keyword>
<dbReference type="Proteomes" id="UP001521150">
    <property type="component" value="Unassembled WGS sequence"/>
</dbReference>
<reference evidence="2 3" key="1">
    <citation type="submission" date="2021-12" db="EMBL/GenBank/DDBJ databases">
        <title>Genome sequence of Kibdelosporangium philippinense ATCC 49844.</title>
        <authorList>
            <person name="Fedorov E.A."/>
            <person name="Omeragic M."/>
            <person name="Shalygina K.F."/>
            <person name="Maclea K.S."/>
        </authorList>
    </citation>
    <scope>NUCLEOTIDE SEQUENCE [LARGE SCALE GENOMIC DNA]</scope>
    <source>
        <strain evidence="2 3">ATCC 49844</strain>
    </source>
</reference>
<dbReference type="SUPFAM" id="SSF55797">
    <property type="entry name" value="PR-1-like"/>
    <property type="match status" value="1"/>
</dbReference>
<evidence type="ECO:0000313" key="3">
    <source>
        <dbReference type="Proteomes" id="UP001521150"/>
    </source>
</evidence>
<accession>A0ABS8ZEW9</accession>
<dbReference type="CDD" id="cd05379">
    <property type="entry name" value="CAP_bacterial"/>
    <property type="match status" value="1"/>
</dbReference>
<dbReference type="PANTHER" id="PTHR31157">
    <property type="entry name" value="SCP DOMAIN-CONTAINING PROTEIN"/>
    <property type="match status" value="1"/>
</dbReference>
<dbReference type="InterPro" id="IPR035940">
    <property type="entry name" value="CAP_sf"/>
</dbReference>
<organism evidence="2 3">
    <name type="scientific">Kibdelosporangium philippinense</name>
    <dbReference type="NCBI Taxonomy" id="211113"/>
    <lineage>
        <taxon>Bacteria</taxon>
        <taxon>Bacillati</taxon>
        <taxon>Actinomycetota</taxon>
        <taxon>Actinomycetes</taxon>
        <taxon>Pseudonocardiales</taxon>
        <taxon>Pseudonocardiaceae</taxon>
        <taxon>Kibdelosporangium</taxon>
    </lineage>
</organism>
<sequence>MSLGRAVERAWMEDKVRSLVNLQRSWYDLAALRTDERLRLSARLHSAEMARQGVCAHQVPGEPDTWERMLAVGYAQPAGENVAFGLTSAASVVEAWMRSPGHRANILHPDFAAIGVGLFISDEGHWWTQNFGY</sequence>
<proteinExistence type="predicted"/>
<name>A0ABS8ZEW9_9PSEU</name>
<dbReference type="RefSeq" id="WP_233727855.1">
    <property type="nucleotide sequence ID" value="NZ_JAJVCN010000002.1"/>
</dbReference>
<dbReference type="InterPro" id="IPR014044">
    <property type="entry name" value="CAP_dom"/>
</dbReference>
<dbReference type="PANTHER" id="PTHR31157:SF1">
    <property type="entry name" value="SCP DOMAIN-CONTAINING PROTEIN"/>
    <property type="match status" value="1"/>
</dbReference>